<gene>
    <name evidence="1" type="ORF">DEF24_16585</name>
</gene>
<keyword evidence="2" id="KW-1185">Reference proteome</keyword>
<name>A0A368T380_9ACTN</name>
<dbReference type="OrthoDB" id="3439521at2"/>
<dbReference type="Proteomes" id="UP000253318">
    <property type="component" value="Unassembled WGS sequence"/>
</dbReference>
<comment type="caution">
    <text evidence="1">The sequence shown here is derived from an EMBL/GenBank/DDBJ whole genome shotgun (WGS) entry which is preliminary data.</text>
</comment>
<sequence>MVTLSPKAVRSLLAAAPAQKWHRQLAGAADVIHTALGSGVLPAGLVDAVLDADDPALLAAMAKNPDLTRHHGRLERLVDAVLACPGGANFASEALNTLLYRNAQVERMPAVRERLASSGHPAMAEKVLPRGQEEADWWSLRLRRRVLAGLGTEPAAPTGRGTLSDTLAQWDVRWARAAVVSPVPAMVRAALTKAGELSRAEQLRAALSLHDHAGGGRALASLDGVALRPEVADLVRGVAASGDADALRRAVAEAEGTAGALEELYEPDLGGRADLLELRDTLDWPAVLAAVRERPLDAAAAALLTARADCPDDVRDACYATQPLAVAEATPRPDARLLAAECGRRGRTEAVRVLVRRTPGRGVTGAELLENCRPAVAALAEAGAVRPEGDPAEPAWREFTAGLAKLVEEHAGGDVGRWLVVRALLPVFDGPVTELLAAAAGEGAPGAAPPVPDPVPVDGVGLSPADVRAAFQTLLDLVPFATLTALRPHVDPQTAQDMVVSGRWRPEWLAWVLDSGSAADRRLLACRPGLDPDAIERLAALDDPEVNAMLFFQHRITDRQRRRLLAGTPFGAADGPVPLHPDLVRQLLAGPHPWRPRDAIDCADLRLQHHIMREVHVVGRIPQLRLMLNIWQRHGQRTLAELTRETPISYGTYREARETVERLLARSDPDAALAELRAEVARGESAEGQIAAFRRERRDRAVYVTESHDWHWDELLAEHRRAPFTPDVLGMMQRIADCPAEIRAERVLFGREAKQYGKLMKGVPPADVLAEYGAGQTDRNSDNWLVKALGAGRVTWADALEHGHSAREVLGLLSWPGNDGRGGAELAALIRATIGDDPDAWTLALRLLPDFPGPVAELLRTAATAVR</sequence>
<accession>A0A368T380</accession>
<organism evidence="1 2">
    <name type="scientific">Marinitenerispora sediminis</name>
    <dbReference type="NCBI Taxonomy" id="1931232"/>
    <lineage>
        <taxon>Bacteria</taxon>
        <taxon>Bacillati</taxon>
        <taxon>Actinomycetota</taxon>
        <taxon>Actinomycetes</taxon>
        <taxon>Streptosporangiales</taxon>
        <taxon>Nocardiopsidaceae</taxon>
        <taxon>Marinitenerispora</taxon>
    </lineage>
</organism>
<dbReference type="RefSeq" id="WP_114399158.1">
    <property type="nucleotide sequence ID" value="NZ_QEIM01000110.1"/>
</dbReference>
<dbReference type="AlphaFoldDB" id="A0A368T380"/>
<dbReference type="EMBL" id="QEIN01000128">
    <property type="protein sequence ID" value="RCV56469.1"/>
    <property type="molecule type" value="Genomic_DNA"/>
</dbReference>
<evidence type="ECO:0000313" key="2">
    <source>
        <dbReference type="Proteomes" id="UP000253318"/>
    </source>
</evidence>
<protein>
    <submittedName>
        <fullName evidence="1">Uncharacterized protein</fullName>
    </submittedName>
</protein>
<reference evidence="1 2" key="1">
    <citation type="submission" date="2018-04" db="EMBL/GenBank/DDBJ databases">
        <title>Novel actinobacteria from marine sediment.</title>
        <authorList>
            <person name="Ng Z.Y."/>
            <person name="Tan G.Y.A."/>
        </authorList>
    </citation>
    <scope>NUCLEOTIDE SEQUENCE [LARGE SCALE GENOMIC DNA]</scope>
    <source>
        <strain evidence="1 2">TPS81</strain>
    </source>
</reference>
<proteinExistence type="predicted"/>
<evidence type="ECO:0000313" key="1">
    <source>
        <dbReference type="EMBL" id="RCV56469.1"/>
    </source>
</evidence>